<reference evidence="3 4" key="1">
    <citation type="submission" date="2012-02" db="EMBL/GenBank/DDBJ databases">
        <title>Complete genome sequence of Phycisphaera mikurensis NBRC 102666.</title>
        <authorList>
            <person name="Ankai A."/>
            <person name="Hosoyama A."/>
            <person name="Terui Y."/>
            <person name="Sekine M."/>
            <person name="Fukai R."/>
            <person name="Kato Y."/>
            <person name="Nakamura S."/>
            <person name="Yamada-Narita S."/>
            <person name="Kawakoshi A."/>
            <person name="Fukunaga Y."/>
            <person name="Yamazaki S."/>
            <person name="Fujita N."/>
        </authorList>
    </citation>
    <scope>NUCLEOTIDE SEQUENCE [LARGE SCALE GENOMIC DNA]</scope>
    <source>
        <strain evidence="4">NBRC 102666 / KCTC 22515 / FYK2301M01</strain>
    </source>
</reference>
<dbReference type="Pfam" id="PF02321">
    <property type="entry name" value="OEP"/>
    <property type="match status" value="2"/>
</dbReference>
<protein>
    <submittedName>
        <fullName evidence="3">Cation efflux system outer membrane protein</fullName>
    </submittedName>
</protein>
<accession>I0IGM5</accession>
<organism evidence="3 4">
    <name type="scientific">Phycisphaera mikurensis (strain NBRC 102666 / KCTC 22515 / FYK2301M01)</name>
    <dbReference type="NCBI Taxonomy" id="1142394"/>
    <lineage>
        <taxon>Bacteria</taxon>
        <taxon>Pseudomonadati</taxon>
        <taxon>Planctomycetota</taxon>
        <taxon>Phycisphaerae</taxon>
        <taxon>Phycisphaerales</taxon>
        <taxon>Phycisphaeraceae</taxon>
        <taxon>Phycisphaera</taxon>
    </lineage>
</organism>
<comment type="similarity">
    <text evidence="1">Belongs to the outer membrane factor (OMF) (TC 1.B.17) family.</text>
</comment>
<keyword evidence="4" id="KW-1185">Reference proteome</keyword>
<proteinExistence type="inferred from homology"/>
<dbReference type="STRING" id="1142394.PSMK_22540"/>
<dbReference type="KEGG" id="phm:PSMK_22540"/>
<dbReference type="PANTHER" id="PTHR30203:SF24">
    <property type="entry name" value="BLR4935 PROTEIN"/>
    <property type="match status" value="1"/>
</dbReference>
<evidence type="ECO:0000256" key="2">
    <source>
        <dbReference type="SAM" id="MobiDB-lite"/>
    </source>
</evidence>
<sequence>MTLATLLLTGCSSPLRDGGFDAWIDADPRAWSAPGSPTTHRLGDLLPEEPAGAVPADVERLVELALRRNPAIAAAERRVERLRARRPQVESLDDPMLTVSPIGDMAQTAAGEVGLMAGLSQKFPFPGKLEARGDAADRAAAAALADLADRRLQVAAAVRRAWWSLAYARQAVGVVNEDVQLRERLRDSAAARYRAGAAERADVLRAGVEVDALRQDLLELRRQDQTAAASLNRLLDRPADAALPDPPAATLADAAGTLDGLLAAAANHPRLASLKQDIAAARDRLRLAKLDRWPDLTVGVSFADVDDEGLAPAATGEDQLYLNLGINLPLWQDRRDAAEAEALAGLGEAAAMYTDEQNRLAFAVADALARVAQRRDAVALYDADMVPAAEEAVASSAAGYRSGQTDFIALIDNARRLTTLKLMRLRAVTQLQQDLADLREAVGTPEASLRDPTPQGAWHPATETP</sequence>
<dbReference type="GO" id="GO:0015562">
    <property type="term" value="F:efflux transmembrane transporter activity"/>
    <property type="evidence" value="ECO:0007669"/>
    <property type="project" value="InterPro"/>
</dbReference>
<dbReference type="InterPro" id="IPR010131">
    <property type="entry name" value="MdtP/NodT-like"/>
</dbReference>
<dbReference type="HOGENOM" id="CLU_012817_15_0_0"/>
<feature type="region of interest" description="Disordered" evidence="2">
    <location>
        <begin position="442"/>
        <end position="465"/>
    </location>
</feature>
<dbReference type="PANTHER" id="PTHR30203">
    <property type="entry name" value="OUTER MEMBRANE CATION EFFLUX PROTEIN"/>
    <property type="match status" value="1"/>
</dbReference>
<dbReference type="eggNOG" id="COG1538">
    <property type="taxonomic scope" value="Bacteria"/>
</dbReference>
<evidence type="ECO:0000313" key="3">
    <source>
        <dbReference type="EMBL" id="BAM04413.1"/>
    </source>
</evidence>
<dbReference type="SUPFAM" id="SSF56954">
    <property type="entry name" value="Outer membrane efflux proteins (OEP)"/>
    <property type="match status" value="1"/>
</dbReference>
<evidence type="ECO:0000256" key="1">
    <source>
        <dbReference type="ARBA" id="ARBA00007613"/>
    </source>
</evidence>
<dbReference type="Proteomes" id="UP000007881">
    <property type="component" value="Chromosome"/>
</dbReference>
<name>I0IGM5_PHYMF</name>
<dbReference type="AlphaFoldDB" id="I0IGM5"/>
<gene>
    <name evidence="3" type="ordered locus">PSMK_22540</name>
</gene>
<dbReference type="Gene3D" id="1.20.1600.10">
    <property type="entry name" value="Outer membrane efflux proteins (OEP)"/>
    <property type="match status" value="1"/>
</dbReference>
<dbReference type="EMBL" id="AP012338">
    <property type="protein sequence ID" value="BAM04413.1"/>
    <property type="molecule type" value="Genomic_DNA"/>
</dbReference>
<evidence type="ECO:0000313" key="4">
    <source>
        <dbReference type="Proteomes" id="UP000007881"/>
    </source>
</evidence>
<dbReference type="InterPro" id="IPR003423">
    <property type="entry name" value="OMP_efflux"/>
</dbReference>